<dbReference type="Gene3D" id="3.40.50.300">
    <property type="entry name" value="P-loop containing nucleotide triphosphate hydrolases"/>
    <property type="match status" value="1"/>
</dbReference>
<proteinExistence type="predicted"/>
<sequence>MSSNKVIQLPKNNRLPKILIINGVDRVGKDSFIEEVDKQTKYRHITIDRGPDGFQAYCDIFGKEQGLKEMYKFMEKSFAKNPFVLNIYITCSTDELINRCIETDHEILDFDTHKQYMEYYFDNSEFKRKIKVDTTNTHVSDIVSELIEAGVL</sequence>
<evidence type="ECO:0000313" key="2">
    <source>
        <dbReference type="Proteomes" id="UP001152302"/>
    </source>
</evidence>
<dbReference type="EMBL" id="JAMBPX010000011">
    <property type="protein sequence ID" value="MDG0860366.1"/>
    <property type="molecule type" value="Genomic_DNA"/>
</dbReference>
<dbReference type="RefSeq" id="WP_277595885.1">
    <property type="nucleotide sequence ID" value="NZ_JAMBPX010000011.1"/>
</dbReference>
<dbReference type="SUPFAM" id="SSF52540">
    <property type="entry name" value="P-loop containing nucleoside triphosphate hydrolases"/>
    <property type="match status" value="1"/>
</dbReference>
<organism evidence="1 2">
    <name type="scientific">Staphylococcus equorum</name>
    <dbReference type="NCBI Taxonomy" id="246432"/>
    <lineage>
        <taxon>Bacteria</taxon>
        <taxon>Bacillati</taxon>
        <taxon>Bacillota</taxon>
        <taxon>Bacilli</taxon>
        <taxon>Bacillales</taxon>
        <taxon>Staphylococcaceae</taxon>
        <taxon>Staphylococcus</taxon>
    </lineage>
</organism>
<name>A0A9X4R2Q5_9STAP</name>
<reference evidence="1" key="1">
    <citation type="submission" date="2022-05" db="EMBL/GenBank/DDBJ databases">
        <title>Comparative genomics of Staphylococcus equorum isolates.</title>
        <authorList>
            <person name="Luelf R.H."/>
        </authorList>
    </citation>
    <scope>NUCLEOTIDE SEQUENCE</scope>
    <source>
        <strain evidence="1">TMW 2.2343</strain>
    </source>
</reference>
<dbReference type="AlphaFoldDB" id="A0A9X4R2Q5"/>
<dbReference type="InterPro" id="IPR027417">
    <property type="entry name" value="P-loop_NTPase"/>
</dbReference>
<protein>
    <submittedName>
        <fullName evidence="1">Uncharacterized protein</fullName>
    </submittedName>
</protein>
<accession>A0A9X4R2Q5</accession>
<dbReference type="Proteomes" id="UP001152302">
    <property type="component" value="Unassembled WGS sequence"/>
</dbReference>
<gene>
    <name evidence="1" type="ORF">M4L21_13615</name>
</gene>
<comment type="caution">
    <text evidence="1">The sequence shown here is derived from an EMBL/GenBank/DDBJ whole genome shotgun (WGS) entry which is preliminary data.</text>
</comment>
<evidence type="ECO:0000313" key="1">
    <source>
        <dbReference type="EMBL" id="MDG0860366.1"/>
    </source>
</evidence>